<reference evidence="2" key="1">
    <citation type="submission" date="2020-06" db="EMBL/GenBank/DDBJ databases">
        <authorList>
            <person name="Onetto C."/>
        </authorList>
    </citation>
    <scope>NUCLEOTIDE SEQUENCE</scope>
</reference>
<evidence type="ECO:0000313" key="2">
    <source>
        <dbReference type="EMBL" id="CAD0093256.1"/>
    </source>
</evidence>
<gene>
    <name evidence="2" type="ORF">AWRI4619_LOCUS7710</name>
</gene>
<sequence>MEFIDAAGDEQMQSMVLEGGVKGWVKSGPQFTRLMDGYKESYWQDLFAQEEAKKAAAQGQDDKNLVGQGDVTK</sequence>
<evidence type="ECO:0000313" key="3">
    <source>
        <dbReference type="Proteomes" id="UP000716446"/>
    </source>
</evidence>
<organism evidence="2 3">
    <name type="scientific">Aureobasidium vineae</name>
    <dbReference type="NCBI Taxonomy" id="2773715"/>
    <lineage>
        <taxon>Eukaryota</taxon>
        <taxon>Fungi</taxon>
        <taxon>Dikarya</taxon>
        <taxon>Ascomycota</taxon>
        <taxon>Pezizomycotina</taxon>
        <taxon>Dothideomycetes</taxon>
        <taxon>Dothideomycetidae</taxon>
        <taxon>Dothideales</taxon>
        <taxon>Saccotheciaceae</taxon>
        <taxon>Aureobasidium</taxon>
    </lineage>
</organism>
<dbReference type="EMBL" id="CAIJEN010000014">
    <property type="protein sequence ID" value="CAD0093256.1"/>
    <property type="molecule type" value="Genomic_DNA"/>
</dbReference>
<dbReference type="Proteomes" id="UP000716446">
    <property type="component" value="Unassembled WGS sequence"/>
</dbReference>
<proteinExistence type="predicted"/>
<keyword evidence="3" id="KW-1185">Reference proteome</keyword>
<evidence type="ECO:0000256" key="1">
    <source>
        <dbReference type="SAM" id="MobiDB-lite"/>
    </source>
</evidence>
<protein>
    <submittedName>
        <fullName evidence="2">Uncharacterized protein</fullName>
    </submittedName>
</protein>
<feature type="region of interest" description="Disordered" evidence="1">
    <location>
        <begin position="54"/>
        <end position="73"/>
    </location>
</feature>
<accession>A0A9N8JXS3</accession>
<name>A0A9N8JXS3_9PEZI</name>
<comment type="caution">
    <text evidence="2">The sequence shown here is derived from an EMBL/GenBank/DDBJ whole genome shotgun (WGS) entry which is preliminary data.</text>
</comment>
<dbReference type="AlphaFoldDB" id="A0A9N8JXS3"/>
<feature type="compositionally biased region" description="Basic and acidic residues" evidence="1">
    <location>
        <begin position="54"/>
        <end position="64"/>
    </location>
</feature>